<reference evidence="2" key="1">
    <citation type="submission" date="2018-08" db="EMBL/GenBank/DDBJ databases">
        <title>Draft genome sequences of Leuconostoc spp. and Weissella spp. with biocontrol potential.</title>
        <authorList>
            <person name="Lo R."/>
            <person name="Ho V.T.T."/>
            <person name="Turner M.S."/>
        </authorList>
    </citation>
    <scope>NUCLEOTIDE SEQUENCE</scope>
    <source>
        <strain evidence="2">156</strain>
    </source>
</reference>
<organism evidence="2 4">
    <name type="scientific">Leuconostoc falkenbergense</name>
    <dbReference type="NCBI Taxonomy" id="2766470"/>
    <lineage>
        <taxon>Bacteria</taxon>
        <taxon>Bacillati</taxon>
        <taxon>Bacillota</taxon>
        <taxon>Bacilli</taxon>
        <taxon>Lactobacillales</taxon>
        <taxon>Lactobacillaceae</taxon>
        <taxon>Leuconostoc</taxon>
    </lineage>
</organism>
<keyword evidence="1" id="KW-0812">Transmembrane</keyword>
<keyword evidence="1" id="KW-0472">Membrane</keyword>
<protein>
    <submittedName>
        <fullName evidence="2">AzlD domain-containing protein</fullName>
    </submittedName>
</protein>
<dbReference type="RefSeq" id="WP_114666357.1">
    <property type="nucleotide sequence ID" value="NZ_BMBR01000001.1"/>
</dbReference>
<evidence type="ECO:0000313" key="2">
    <source>
        <dbReference type="EMBL" id="MCX7578471.1"/>
    </source>
</evidence>
<comment type="caution">
    <text evidence="2">The sequence shown here is derived from an EMBL/GenBank/DDBJ whole genome shotgun (WGS) entry which is preliminary data.</text>
</comment>
<proteinExistence type="predicted"/>
<keyword evidence="1" id="KW-1133">Transmembrane helix</keyword>
<feature type="transmembrane region" description="Helical" evidence="1">
    <location>
        <begin position="6"/>
        <end position="29"/>
    </location>
</feature>
<gene>
    <name evidence="2" type="ORF">D0502_03560</name>
    <name evidence="3" type="ORF">QUE93_03005</name>
</gene>
<dbReference type="EMBL" id="QVOQ01000006">
    <property type="protein sequence ID" value="MCX7578471.1"/>
    <property type="molecule type" value="Genomic_DNA"/>
</dbReference>
<evidence type="ECO:0000256" key="1">
    <source>
        <dbReference type="SAM" id="Phobius"/>
    </source>
</evidence>
<evidence type="ECO:0000313" key="4">
    <source>
        <dbReference type="Proteomes" id="UP001080333"/>
    </source>
</evidence>
<dbReference type="Proteomes" id="UP001080333">
    <property type="component" value="Unassembled WGS sequence"/>
</dbReference>
<dbReference type="Proteomes" id="UP001242903">
    <property type="component" value="Unassembled WGS sequence"/>
</dbReference>
<dbReference type="InterPro" id="IPR008407">
    <property type="entry name" value="Brnchd-chn_aa_trnsp_AzlD"/>
</dbReference>
<evidence type="ECO:0000313" key="5">
    <source>
        <dbReference type="Proteomes" id="UP001242903"/>
    </source>
</evidence>
<feature type="transmembrane region" description="Helical" evidence="1">
    <location>
        <begin position="79"/>
        <end position="104"/>
    </location>
</feature>
<dbReference type="Pfam" id="PF05437">
    <property type="entry name" value="AzlD"/>
    <property type="match status" value="1"/>
</dbReference>
<dbReference type="EMBL" id="JAUCAQ010000005">
    <property type="protein sequence ID" value="MDM7645984.1"/>
    <property type="molecule type" value="Genomic_DNA"/>
</dbReference>
<dbReference type="AlphaFoldDB" id="A0A9X3IPU6"/>
<name>A0A9X3IPU6_9LACO</name>
<accession>A0A9X3IPU6</accession>
<dbReference type="GeneID" id="97229804"/>
<evidence type="ECO:0000313" key="3">
    <source>
        <dbReference type="EMBL" id="MDM7645984.1"/>
    </source>
</evidence>
<keyword evidence="5" id="KW-1185">Reference proteome</keyword>
<sequence>MKYSNFNIVVILLCGAITLSSRTLPFVLLNQRHLSKKVEKFLTILPITILSTLWFQNLFDQSSGVLPEVNYANFTASLPTLVVAILSKDLLLTIFVGVISYVLFTTLLS</sequence>
<reference evidence="3 5" key="2">
    <citation type="submission" date="2023-06" db="EMBL/GenBank/DDBJ databases">
        <title>Draft Genome Sequences of lactic acid bacteria strains isolated from fermented milk products.</title>
        <authorList>
            <person name="Elcheninov A.G."/>
            <person name="Klyukina A."/>
            <person name="Zayulina K.S."/>
            <person name="Gavirova L.A."/>
            <person name="Shcherbakova P.A."/>
            <person name="Shestakov A.I."/>
            <person name="Kublanov I.V."/>
            <person name="Kochetkova T.V."/>
        </authorList>
    </citation>
    <scope>NUCLEOTIDE SEQUENCE [LARGE SCALE GENOMIC DNA]</scope>
    <source>
        <strain evidence="3 5">TOM.81</strain>
    </source>
</reference>